<evidence type="ECO:0000256" key="1">
    <source>
        <dbReference type="SAM" id="MobiDB-lite"/>
    </source>
</evidence>
<evidence type="ECO:0000313" key="3">
    <source>
        <dbReference type="Proteomes" id="UP001221898"/>
    </source>
</evidence>
<gene>
    <name evidence="2" type="ORF">AAFF_G00151130</name>
</gene>
<dbReference type="EMBL" id="JAINUG010000207">
    <property type="protein sequence ID" value="KAJ8387682.1"/>
    <property type="molecule type" value="Genomic_DNA"/>
</dbReference>
<feature type="region of interest" description="Disordered" evidence="1">
    <location>
        <begin position="44"/>
        <end position="79"/>
    </location>
</feature>
<comment type="caution">
    <text evidence="2">The sequence shown here is derived from an EMBL/GenBank/DDBJ whole genome shotgun (WGS) entry which is preliminary data.</text>
</comment>
<sequence>MRRKTDRLDSRWRRSHEGSDTARPAEERCSVISGISEEHARSLLAESGSSLRGSASTRRAKTRQACQTPPWRDHSWEKKTAAEQRSRHCGEEGLSLLQETNQCGREHCKPLQEPASERLRPMLCPGSCDLRSCDPVPTLLEAAEARGCPETLRLTPRSGLESATRDKAKHRGRSATRSALRREGRKCAESVNTPATPLALIRRALHREVRGTCSPYCLPEHDNHLAQNSGEVCVGGGRRTVSVPTCCLVIACHSQESVYLGRSGVLHSAGCSNGVGKADRSPNGRLARRRFRFLPRYLTPPPHPVLGPEHSPWQDPKGI</sequence>
<protein>
    <submittedName>
        <fullName evidence="2">Uncharacterized protein</fullName>
    </submittedName>
</protein>
<dbReference type="AlphaFoldDB" id="A0AAD7RPC2"/>
<accession>A0AAD7RPC2</accession>
<feature type="compositionally biased region" description="Polar residues" evidence="1">
    <location>
        <begin position="47"/>
        <end position="57"/>
    </location>
</feature>
<feature type="region of interest" description="Disordered" evidence="1">
    <location>
        <begin position="157"/>
        <end position="187"/>
    </location>
</feature>
<organism evidence="2 3">
    <name type="scientific">Aldrovandia affinis</name>
    <dbReference type="NCBI Taxonomy" id="143900"/>
    <lineage>
        <taxon>Eukaryota</taxon>
        <taxon>Metazoa</taxon>
        <taxon>Chordata</taxon>
        <taxon>Craniata</taxon>
        <taxon>Vertebrata</taxon>
        <taxon>Euteleostomi</taxon>
        <taxon>Actinopterygii</taxon>
        <taxon>Neopterygii</taxon>
        <taxon>Teleostei</taxon>
        <taxon>Notacanthiformes</taxon>
        <taxon>Halosauridae</taxon>
        <taxon>Aldrovandia</taxon>
    </lineage>
</organism>
<evidence type="ECO:0000313" key="2">
    <source>
        <dbReference type="EMBL" id="KAJ8387682.1"/>
    </source>
</evidence>
<reference evidence="2" key="1">
    <citation type="journal article" date="2023" name="Science">
        <title>Genome structures resolve the early diversification of teleost fishes.</title>
        <authorList>
            <person name="Parey E."/>
            <person name="Louis A."/>
            <person name="Montfort J."/>
            <person name="Bouchez O."/>
            <person name="Roques C."/>
            <person name="Iampietro C."/>
            <person name="Lluch J."/>
            <person name="Castinel A."/>
            <person name="Donnadieu C."/>
            <person name="Desvignes T."/>
            <person name="Floi Bucao C."/>
            <person name="Jouanno E."/>
            <person name="Wen M."/>
            <person name="Mejri S."/>
            <person name="Dirks R."/>
            <person name="Jansen H."/>
            <person name="Henkel C."/>
            <person name="Chen W.J."/>
            <person name="Zahm M."/>
            <person name="Cabau C."/>
            <person name="Klopp C."/>
            <person name="Thompson A.W."/>
            <person name="Robinson-Rechavi M."/>
            <person name="Braasch I."/>
            <person name="Lecointre G."/>
            <person name="Bobe J."/>
            <person name="Postlethwait J.H."/>
            <person name="Berthelot C."/>
            <person name="Roest Crollius H."/>
            <person name="Guiguen Y."/>
        </authorList>
    </citation>
    <scope>NUCLEOTIDE SEQUENCE</scope>
    <source>
        <strain evidence="2">NC1722</strain>
    </source>
</reference>
<name>A0AAD7RPC2_9TELE</name>
<proteinExistence type="predicted"/>
<keyword evidence="3" id="KW-1185">Reference proteome</keyword>
<dbReference type="Proteomes" id="UP001221898">
    <property type="component" value="Unassembled WGS sequence"/>
</dbReference>
<feature type="region of interest" description="Disordered" evidence="1">
    <location>
        <begin position="1"/>
        <end position="29"/>
    </location>
</feature>